<protein>
    <submittedName>
        <fullName evidence="1">Uncharacterized protein</fullName>
    </submittedName>
</protein>
<keyword evidence="4" id="KW-1185">Reference proteome</keyword>
<evidence type="ECO:0000313" key="3">
    <source>
        <dbReference type="EMBL" id="QEG08710.1"/>
    </source>
</evidence>
<evidence type="ECO:0000313" key="1">
    <source>
        <dbReference type="EMBL" id="QEG08482.1"/>
    </source>
</evidence>
<organism evidence="1 4">
    <name type="scientific">Aeromonas phage 4L372D</name>
    <dbReference type="NCBI Taxonomy" id="2588518"/>
    <lineage>
        <taxon>Viruses</taxon>
        <taxon>Duplodnaviria</taxon>
        <taxon>Heunggongvirae</taxon>
        <taxon>Uroviricota</taxon>
        <taxon>Caudoviricetes</taxon>
        <taxon>Plateaulakevirus</taxon>
        <taxon>Plateaulakevirus pv4L372D</taxon>
    </lineage>
</organism>
<proteinExistence type="predicted"/>
<reference evidence="1 4" key="1">
    <citation type="submission" date="2019-04" db="EMBL/GenBank/DDBJ databases">
        <title>Nine Novel Phages from a Plateau Lake in Southwest China Provide Insights into Aeromonas Phage Diversity.</title>
        <authorList>
            <person name="Xiao W."/>
            <person name="Bai M."/>
            <person name="Wang Y."/>
            <person name="Cui X."/>
        </authorList>
    </citation>
    <scope>NUCLEOTIDE SEQUENCE [LARGE SCALE GENOMIC DNA]</scope>
</reference>
<gene>
    <name evidence="1" type="primary">4L372D_018</name>
    <name evidence="2" type="synonym">4L372D_029</name>
    <name evidence="3" type="synonym">4L372D_246</name>
</gene>
<dbReference type="KEGG" id="vg:55616936"/>
<dbReference type="RefSeq" id="YP_009846566.1">
    <property type="nucleotide sequence ID" value="NC_048771.1"/>
</dbReference>
<dbReference type="EMBL" id="MK813939">
    <property type="protein sequence ID" value="QEG08493.1"/>
    <property type="molecule type" value="Genomic_DNA"/>
</dbReference>
<name>A0A5B9N7H7_9CAUD</name>
<sequence length="75" mass="8620">MITTASAIITGLVLTLCDVKTEECEIYIPATYETKTIELGKELCRADFRKYVVEAMQDEKYYVDDAKCQVMNERN</sequence>
<evidence type="ECO:0000313" key="2">
    <source>
        <dbReference type="EMBL" id="QEG08493.1"/>
    </source>
</evidence>
<dbReference type="EMBL" id="MK813939">
    <property type="protein sequence ID" value="QEG08710.1"/>
    <property type="molecule type" value="Genomic_DNA"/>
</dbReference>
<accession>A0A5B9N7H7</accession>
<dbReference type="GeneID" id="55616936"/>
<dbReference type="EMBL" id="MK813939">
    <property type="protein sequence ID" value="QEG08482.1"/>
    <property type="molecule type" value="Genomic_DNA"/>
</dbReference>
<evidence type="ECO:0000313" key="4">
    <source>
        <dbReference type="Proteomes" id="UP000323739"/>
    </source>
</evidence>
<dbReference type="Proteomes" id="UP000323739">
    <property type="component" value="Segment"/>
</dbReference>